<dbReference type="SUPFAM" id="SSF46785">
    <property type="entry name" value="Winged helix' DNA-binding domain"/>
    <property type="match status" value="1"/>
</dbReference>
<keyword evidence="4" id="KW-0804">Transcription</keyword>
<evidence type="ECO:0000259" key="5">
    <source>
        <dbReference type="PROSITE" id="PS50931"/>
    </source>
</evidence>
<dbReference type="InterPro" id="IPR005119">
    <property type="entry name" value="LysR_subst-bd"/>
</dbReference>
<dbReference type="EMBL" id="JACOPG010000004">
    <property type="protein sequence ID" value="MBC5687128.1"/>
    <property type="molecule type" value="Genomic_DNA"/>
</dbReference>
<gene>
    <name evidence="6" type="ORF">H8R94_11025</name>
</gene>
<dbReference type="PROSITE" id="PS50931">
    <property type="entry name" value="HTH_LYSR"/>
    <property type="match status" value="1"/>
</dbReference>
<keyword evidence="2" id="KW-0805">Transcription regulation</keyword>
<dbReference type="InterPro" id="IPR036390">
    <property type="entry name" value="WH_DNA-bd_sf"/>
</dbReference>
<dbReference type="RefSeq" id="WP_186854662.1">
    <property type="nucleotide sequence ID" value="NZ_JACOPG010000004.1"/>
</dbReference>
<dbReference type="CDD" id="cd05466">
    <property type="entry name" value="PBP2_LTTR_substrate"/>
    <property type="match status" value="1"/>
</dbReference>
<dbReference type="Pfam" id="PF00126">
    <property type="entry name" value="HTH_1"/>
    <property type="match status" value="1"/>
</dbReference>
<dbReference type="InterPro" id="IPR000847">
    <property type="entry name" value="LysR_HTH_N"/>
</dbReference>
<evidence type="ECO:0000256" key="3">
    <source>
        <dbReference type="ARBA" id="ARBA00023125"/>
    </source>
</evidence>
<evidence type="ECO:0000256" key="2">
    <source>
        <dbReference type="ARBA" id="ARBA00023015"/>
    </source>
</evidence>
<dbReference type="PRINTS" id="PR00039">
    <property type="entry name" value="HTHLYSR"/>
</dbReference>
<comment type="similarity">
    <text evidence="1">Belongs to the LysR transcriptional regulatory family.</text>
</comment>
<protein>
    <submittedName>
        <fullName evidence="6">LysR family transcriptional regulator</fullName>
    </submittedName>
</protein>
<evidence type="ECO:0000313" key="6">
    <source>
        <dbReference type="EMBL" id="MBC5687128.1"/>
    </source>
</evidence>
<organism evidence="6 7">
    <name type="scientific">Roseburia lenta</name>
    <dbReference type="NCBI Taxonomy" id="2763061"/>
    <lineage>
        <taxon>Bacteria</taxon>
        <taxon>Bacillati</taxon>
        <taxon>Bacillota</taxon>
        <taxon>Clostridia</taxon>
        <taxon>Lachnospirales</taxon>
        <taxon>Lachnospiraceae</taxon>
        <taxon>Roseburia</taxon>
    </lineage>
</organism>
<evidence type="ECO:0000256" key="4">
    <source>
        <dbReference type="ARBA" id="ARBA00023163"/>
    </source>
</evidence>
<dbReference type="Gene3D" id="1.10.10.10">
    <property type="entry name" value="Winged helix-like DNA-binding domain superfamily/Winged helix DNA-binding domain"/>
    <property type="match status" value="1"/>
</dbReference>
<dbReference type="InterPro" id="IPR036388">
    <property type="entry name" value="WH-like_DNA-bd_sf"/>
</dbReference>
<name>A0ABR7GIL1_9FIRM</name>
<keyword evidence="3" id="KW-0238">DNA-binding</keyword>
<evidence type="ECO:0000313" key="7">
    <source>
        <dbReference type="Proteomes" id="UP000643810"/>
    </source>
</evidence>
<keyword evidence="7" id="KW-1185">Reference proteome</keyword>
<evidence type="ECO:0000256" key="1">
    <source>
        <dbReference type="ARBA" id="ARBA00009437"/>
    </source>
</evidence>
<dbReference type="PANTHER" id="PTHR30126:SF64">
    <property type="entry name" value="HTH-TYPE TRANSCRIPTIONAL REGULATOR CITR"/>
    <property type="match status" value="1"/>
</dbReference>
<dbReference type="Pfam" id="PF03466">
    <property type="entry name" value="LysR_substrate"/>
    <property type="match status" value="1"/>
</dbReference>
<proteinExistence type="inferred from homology"/>
<sequence length="303" mass="34494">MNVNFEYYKIFYYVAKYKNFTKAAHALNNSQPNVTRAMNCLEHELHCTLFVRTNRGVYLTPEGEKLYVRVSAAMQQFQLAEEELSDCVGLEHGTISIGASEIALNIFLLDHLRVFHREYPGVRLKISNHSTPQAIRAVRSGESDFAVVTTPIQVEAPLKEVPLEDFQDILIGGPMFSDLLGQNKKLKDLRGYPLICLGQETTTYRFYHEWFRVQGEEFLPETQVATSDQVLPLVKSDLGLAFLPQKMAEPALMAQEVIGIRLEEEIPARRICLVYDAKRPMNAAAQKLKKILIDKEVMEEKKA</sequence>
<dbReference type="SUPFAM" id="SSF53850">
    <property type="entry name" value="Periplasmic binding protein-like II"/>
    <property type="match status" value="1"/>
</dbReference>
<dbReference type="PANTHER" id="PTHR30126">
    <property type="entry name" value="HTH-TYPE TRANSCRIPTIONAL REGULATOR"/>
    <property type="match status" value="1"/>
</dbReference>
<dbReference type="Gene3D" id="3.40.190.290">
    <property type="match status" value="1"/>
</dbReference>
<feature type="domain" description="HTH lysR-type" evidence="5">
    <location>
        <begin position="9"/>
        <end position="60"/>
    </location>
</feature>
<comment type="caution">
    <text evidence="6">The sequence shown here is derived from an EMBL/GenBank/DDBJ whole genome shotgun (WGS) entry which is preliminary data.</text>
</comment>
<accession>A0ABR7GIL1</accession>
<reference evidence="6 7" key="1">
    <citation type="submission" date="2020-08" db="EMBL/GenBank/DDBJ databases">
        <title>Genome public.</title>
        <authorList>
            <person name="Liu C."/>
            <person name="Sun Q."/>
        </authorList>
    </citation>
    <scope>NUCLEOTIDE SEQUENCE [LARGE SCALE GENOMIC DNA]</scope>
    <source>
        <strain evidence="6 7">NSJ-9</strain>
    </source>
</reference>
<dbReference type="Proteomes" id="UP000643810">
    <property type="component" value="Unassembled WGS sequence"/>
</dbReference>